<dbReference type="Proteomes" id="UP000005104">
    <property type="component" value="Chromosome"/>
</dbReference>
<dbReference type="GO" id="GO:0003677">
    <property type="term" value="F:DNA binding"/>
    <property type="evidence" value="ECO:0007669"/>
    <property type="project" value="UniProtKB-KW"/>
</dbReference>
<dbReference type="eggNOG" id="COG0745">
    <property type="taxonomic scope" value="Bacteria"/>
</dbReference>
<evidence type="ECO:0000256" key="3">
    <source>
        <dbReference type="ARBA" id="ARBA00024867"/>
    </source>
</evidence>
<proteinExistence type="predicted"/>
<dbReference type="AlphaFoldDB" id="H5XV75"/>
<evidence type="ECO:0000256" key="1">
    <source>
        <dbReference type="ARBA" id="ARBA00018672"/>
    </source>
</evidence>
<sequence length="124" mass="13990">MNKILIVDDELNNRLLLQEMLEDFEEDGTQLLFAADGAEALAIIQSEMPALVFLDIMLPEMDGFEVCHTVKSKLGLQNIFFAMLTAKSQAADRRKALDVKADMYITKPFKPKVIIDVVNKVFRA</sequence>
<dbReference type="PROSITE" id="PS50110">
    <property type="entry name" value="RESPONSE_REGULATORY"/>
    <property type="match status" value="1"/>
</dbReference>
<evidence type="ECO:0000256" key="4">
    <source>
        <dbReference type="PROSITE-ProRule" id="PRU00169"/>
    </source>
</evidence>
<dbReference type="InterPro" id="IPR050595">
    <property type="entry name" value="Bact_response_regulator"/>
</dbReference>
<accession>H5XV75</accession>
<reference evidence="6 7" key="1">
    <citation type="submission" date="2011-11" db="EMBL/GenBank/DDBJ databases">
        <title>The Noncontiguous Finished genome of Desulfosporosinus youngiae DSM 17734.</title>
        <authorList>
            <consortium name="US DOE Joint Genome Institute (JGI-PGF)"/>
            <person name="Lucas S."/>
            <person name="Han J."/>
            <person name="Lapidus A."/>
            <person name="Cheng J.-F."/>
            <person name="Goodwin L."/>
            <person name="Pitluck S."/>
            <person name="Peters L."/>
            <person name="Ovchinnikova G."/>
            <person name="Lu M."/>
            <person name="Land M.L."/>
            <person name="Hauser L."/>
            <person name="Pester M."/>
            <person name="Spring S."/>
            <person name="Ollivier B."/>
            <person name="Rattei T."/>
            <person name="Klenk H.-P."/>
            <person name="Wagner M."/>
            <person name="Loy A."/>
            <person name="Woyke T.J."/>
        </authorList>
    </citation>
    <scope>NUCLEOTIDE SEQUENCE [LARGE SCALE GENOMIC DNA]</scope>
    <source>
        <strain evidence="6 7">DSM 17734</strain>
    </source>
</reference>
<dbReference type="EMBL" id="CM001441">
    <property type="protein sequence ID" value="EHQ89673.1"/>
    <property type="molecule type" value="Genomic_DNA"/>
</dbReference>
<keyword evidence="2 4" id="KW-0597">Phosphoprotein</keyword>
<evidence type="ECO:0000259" key="5">
    <source>
        <dbReference type="PROSITE" id="PS50110"/>
    </source>
</evidence>
<dbReference type="PANTHER" id="PTHR44591">
    <property type="entry name" value="STRESS RESPONSE REGULATOR PROTEIN 1"/>
    <property type="match status" value="1"/>
</dbReference>
<evidence type="ECO:0000313" key="7">
    <source>
        <dbReference type="Proteomes" id="UP000005104"/>
    </source>
</evidence>
<dbReference type="OrthoDB" id="9808843at2"/>
<dbReference type="RefSeq" id="WP_007783571.1">
    <property type="nucleotide sequence ID" value="NZ_CM001441.1"/>
</dbReference>
<gene>
    <name evidence="6" type="ORF">DesyoDRAFT_2607</name>
</gene>
<feature type="modified residue" description="4-aspartylphosphate" evidence="4">
    <location>
        <position position="55"/>
    </location>
</feature>
<feature type="domain" description="Response regulatory" evidence="5">
    <location>
        <begin position="3"/>
        <end position="122"/>
    </location>
</feature>
<comment type="function">
    <text evidence="3">May play the central regulatory role in sporulation. It may be an element of the effector pathway responsible for the activation of sporulation genes in response to nutritional stress. Spo0A may act in concert with spo0H (a sigma factor) to control the expression of some genes that are critical to the sporulation process.</text>
</comment>
<dbReference type="InterPro" id="IPR001789">
    <property type="entry name" value="Sig_transdc_resp-reg_receiver"/>
</dbReference>
<dbReference type="GO" id="GO:0000160">
    <property type="term" value="P:phosphorelay signal transduction system"/>
    <property type="evidence" value="ECO:0007669"/>
    <property type="project" value="InterPro"/>
</dbReference>
<dbReference type="InterPro" id="IPR011006">
    <property type="entry name" value="CheY-like_superfamily"/>
</dbReference>
<dbReference type="Pfam" id="PF00072">
    <property type="entry name" value="Response_reg"/>
    <property type="match status" value="1"/>
</dbReference>
<dbReference type="HOGENOM" id="CLU_000445_69_17_9"/>
<dbReference type="Gene3D" id="3.40.50.2300">
    <property type="match status" value="1"/>
</dbReference>
<dbReference type="SUPFAM" id="SSF52172">
    <property type="entry name" value="CheY-like"/>
    <property type="match status" value="1"/>
</dbReference>
<protein>
    <recommendedName>
        <fullName evidence="1">Stage 0 sporulation protein A homolog</fullName>
    </recommendedName>
</protein>
<dbReference type="STRING" id="768710.DesyoDRAFT_2607"/>
<keyword evidence="6" id="KW-0238">DNA-binding</keyword>
<dbReference type="PANTHER" id="PTHR44591:SF3">
    <property type="entry name" value="RESPONSE REGULATORY DOMAIN-CONTAINING PROTEIN"/>
    <property type="match status" value="1"/>
</dbReference>
<evidence type="ECO:0000256" key="2">
    <source>
        <dbReference type="ARBA" id="ARBA00022553"/>
    </source>
</evidence>
<dbReference type="SMART" id="SM00448">
    <property type="entry name" value="REC"/>
    <property type="match status" value="1"/>
</dbReference>
<name>H5XV75_9FIRM</name>
<keyword evidence="7" id="KW-1185">Reference proteome</keyword>
<organism evidence="6 7">
    <name type="scientific">Desulfosporosinus youngiae DSM 17734</name>
    <dbReference type="NCBI Taxonomy" id="768710"/>
    <lineage>
        <taxon>Bacteria</taxon>
        <taxon>Bacillati</taxon>
        <taxon>Bacillota</taxon>
        <taxon>Clostridia</taxon>
        <taxon>Eubacteriales</taxon>
        <taxon>Desulfitobacteriaceae</taxon>
        <taxon>Desulfosporosinus</taxon>
    </lineage>
</organism>
<evidence type="ECO:0000313" key="6">
    <source>
        <dbReference type="EMBL" id="EHQ89673.1"/>
    </source>
</evidence>